<protein>
    <submittedName>
        <fullName evidence="9">Manganese/iron ABC transporter ATP-binding protein</fullName>
    </submittedName>
</protein>
<dbReference type="GO" id="GO:0005524">
    <property type="term" value="F:ATP binding"/>
    <property type="evidence" value="ECO:0007669"/>
    <property type="project" value="UniProtKB-KW"/>
</dbReference>
<name>A0ABW5AJQ4_9BRAD</name>
<dbReference type="SMART" id="SM00382">
    <property type="entry name" value="AAA"/>
    <property type="match status" value="1"/>
</dbReference>
<dbReference type="PANTHER" id="PTHR42734:SF5">
    <property type="entry name" value="IRON TRANSPORT SYSTEM ATP-BINDING PROTEIN HI_0361-RELATED"/>
    <property type="match status" value="1"/>
</dbReference>
<dbReference type="EMBL" id="JBHUIW010000015">
    <property type="protein sequence ID" value="MFD2183183.1"/>
    <property type="molecule type" value="Genomic_DNA"/>
</dbReference>
<keyword evidence="5" id="KW-0862">Zinc</keyword>
<evidence type="ECO:0000256" key="5">
    <source>
        <dbReference type="ARBA" id="ARBA00022906"/>
    </source>
</evidence>
<keyword evidence="5" id="KW-0864">Zinc transport</keyword>
<dbReference type="InterPro" id="IPR050153">
    <property type="entry name" value="Metal_Ion_Import_ABC"/>
</dbReference>
<evidence type="ECO:0000256" key="1">
    <source>
        <dbReference type="ARBA" id="ARBA00005417"/>
    </source>
</evidence>
<dbReference type="CDD" id="cd03235">
    <property type="entry name" value="ABC_Metallic_Cations"/>
    <property type="match status" value="1"/>
</dbReference>
<dbReference type="InterPro" id="IPR003439">
    <property type="entry name" value="ABC_transporter-like_ATP-bd"/>
</dbReference>
<evidence type="ECO:0000313" key="9">
    <source>
        <dbReference type="EMBL" id="MFD2183183.1"/>
    </source>
</evidence>
<dbReference type="PROSITE" id="PS00211">
    <property type="entry name" value="ABC_TRANSPORTER_1"/>
    <property type="match status" value="1"/>
</dbReference>
<dbReference type="NCBIfam" id="NF011630">
    <property type="entry name" value="PRK15056.1"/>
    <property type="match status" value="1"/>
</dbReference>
<organism evidence="9 10">
    <name type="scientific">Rhodoplanes azumiensis</name>
    <dbReference type="NCBI Taxonomy" id="1897628"/>
    <lineage>
        <taxon>Bacteria</taxon>
        <taxon>Pseudomonadati</taxon>
        <taxon>Pseudomonadota</taxon>
        <taxon>Alphaproteobacteria</taxon>
        <taxon>Hyphomicrobiales</taxon>
        <taxon>Nitrobacteraceae</taxon>
        <taxon>Rhodoplanes</taxon>
    </lineage>
</organism>
<gene>
    <name evidence="9" type="ORF">ACFSOX_13575</name>
</gene>
<keyword evidence="4 9" id="KW-0067">ATP-binding</keyword>
<comment type="similarity">
    <text evidence="1">Belongs to the ABC transporter superfamily.</text>
</comment>
<comment type="caution">
    <text evidence="9">The sequence shown here is derived from an EMBL/GenBank/DDBJ whole genome shotgun (WGS) entry which is preliminary data.</text>
</comment>
<dbReference type="InterPro" id="IPR017871">
    <property type="entry name" value="ABC_transporter-like_CS"/>
</dbReference>
<evidence type="ECO:0000259" key="8">
    <source>
        <dbReference type="PROSITE" id="PS50893"/>
    </source>
</evidence>
<evidence type="ECO:0000256" key="2">
    <source>
        <dbReference type="ARBA" id="ARBA00022448"/>
    </source>
</evidence>
<dbReference type="Proteomes" id="UP001597314">
    <property type="component" value="Unassembled WGS sequence"/>
</dbReference>
<feature type="domain" description="ABC transporter" evidence="8">
    <location>
        <begin position="11"/>
        <end position="246"/>
    </location>
</feature>
<evidence type="ECO:0000256" key="7">
    <source>
        <dbReference type="SAM" id="MobiDB-lite"/>
    </source>
</evidence>
<evidence type="ECO:0000256" key="4">
    <source>
        <dbReference type="ARBA" id="ARBA00022840"/>
    </source>
</evidence>
<keyword evidence="3" id="KW-0547">Nucleotide-binding</keyword>
<evidence type="ECO:0000256" key="6">
    <source>
        <dbReference type="ARBA" id="ARBA00023065"/>
    </source>
</evidence>
<keyword evidence="10" id="KW-1185">Reference proteome</keyword>
<accession>A0ABW5AJQ4</accession>
<reference evidence="10" key="1">
    <citation type="journal article" date="2019" name="Int. J. Syst. Evol. Microbiol.">
        <title>The Global Catalogue of Microorganisms (GCM) 10K type strain sequencing project: providing services to taxonomists for standard genome sequencing and annotation.</title>
        <authorList>
            <consortium name="The Broad Institute Genomics Platform"/>
            <consortium name="The Broad Institute Genome Sequencing Center for Infectious Disease"/>
            <person name="Wu L."/>
            <person name="Ma J."/>
        </authorList>
    </citation>
    <scope>NUCLEOTIDE SEQUENCE [LARGE SCALE GENOMIC DNA]</scope>
    <source>
        <strain evidence="10">CGMCC 1.6774</strain>
    </source>
</reference>
<feature type="region of interest" description="Disordered" evidence="7">
    <location>
        <begin position="278"/>
        <end position="297"/>
    </location>
</feature>
<dbReference type="SUPFAM" id="SSF52540">
    <property type="entry name" value="P-loop containing nucleoside triphosphate hydrolases"/>
    <property type="match status" value="1"/>
</dbReference>
<dbReference type="Gene3D" id="3.40.50.300">
    <property type="entry name" value="P-loop containing nucleotide triphosphate hydrolases"/>
    <property type="match status" value="1"/>
</dbReference>
<dbReference type="InterPro" id="IPR027417">
    <property type="entry name" value="P-loop_NTPase"/>
</dbReference>
<dbReference type="PANTHER" id="PTHR42734">
    <property type="entry name" value="METAL TRANSPORT SYSTEM ATP-BINDING PROTEIN TM_0124-RELATED"/>
    <property type="match status" value="1"/>
</dbReference>
<sequence>MPTTAAGHDGIRVDRVSVTYPNGLTAVRDASFALDPGTICALVGVNGSGKSTLFKAIMGFVRPSAGQVRLAGLPVAAALKRNIVAYVPQSEDVDWNFPVLVEDVVTMGRYGHMNLFRIASREDRRKVDAALERVGMTAFRKRQIGELSGGQKKRVFLARALAQEGRIVLLDEPFTGVDVTTEAAIVALLRELRAAGQVMLVSTHDLGSVPDYCDQVVLLDRTVVAAGPTATVFTRANLERTFGGALRNFSLGGAALHQDADRRSLTVLTDDERPLVFYGDDGRDGADRAPDDTTGRS</sequence>
<proteinExistence type="inferred from homology"/>
<dbReference type="PROSITE" id="PS50893">
    <property type="entry name" value="ABC_TRANSPORTER_2"/>
    <property type="match status" value="1"/>
</dbReference>
<evidence type="ECO:0000313" key="10">
    <source>
        <dbReference type="Proteomes" id="UP001597314"/>
    </source>
</evidence>
<dbReference type="RefSeq" id="WP_378478435.1">
    <property type="nucleotide sequence ID" value="NZ_JBHUIW010000015.1"/>
</dbReference>
<dbReference type="InterPro" id="IPR003593">
    <property type="entry name" value="AAA+_ATPase"/>
</dbReference>
<keyword evidence="2" id="KW-0813">Transport</keyword>
<dbReference type="Pfam" id="PF00005">
    <property type="entry name" value="ABC_tran"/>
    <property type="match status" value="1"/>
</dbReference>
<keyword evidence="6" id="KW-0406">Ion transport</keyword>
<evidence type="ECO:0000256" key="3">
    <source>
        <dbReference type="ARBA" id="ARBA00022741"/>
    </source>
</evidence>